<accession>A0A6A2Z0A6</accession>
<dbReference type="InterPro" id="IPR026960">
    <property type="entry name" value="RVT-Znf"/>
</dbReference>
<sequence length="506" mass="58082">MANVWLPLGFLLCPPTIGSNDEALAFKDPRSIKEKIGSEDNILSLKIRSKEFLSYLGVPLLHNRATRAIYQYLIQKVCDTLAGWKAKTLSFAGRITLAKSILGALPTYAMQYCYLPKKIGFRTIEHPDQLWAHVLRSKYKVHDLVPVSIARTGGSRLWQAIRVIWSDLRDGIVWNIGDGSSTKFWCDSWLMELDGFKEFASIGDPLIPYDSQTARPHGVSDSVGWRWDPKRKFSVRSAFAQRSRGVMEDEAPVWKTISKFRGLPRIRTFLWLLCHGRILSNEELSRRHLTNDASCGDCGCVLESLSHIFRYCPSAETVWSNIVLPERWHEFSNMEFRSWIVKYLTQPSYFRIEATAWDIMFGSVIRSLWKRRNHRIFNPYVRPFESILDPCRRLKAKAVTALASRQAVLCLQSRQTTRVGHWMAPMRDWFKINTDGAYRYGSNLAVCGGIIRDHEGAWLVGFTKSIGSCSAWEAELWGVFEGMQLTWDLSLRRIIVKSDCKEAKNL</sequence>
<dbReference type="Gene3D" id="3.30.420.10">
    <property type="entry name" value="Ribonuclease H-like superfamily/Ribonuclease H"/>
    <property type="match status" value="1"/>
</dbReference>
<dbReference type="GO" id="GO:0003676">
    <property type="term" value="F:nucleic acid binding"/>
    <property type="evidence" value="ECO:0007669"/>
    <property type="project" value="InterPro"/>
</dbReference>
<feature type="domain" description="Reverse transcriptase zinc-binding" evidence="3">
    <location>
        <begin position="233"/>
        <end position="319"/>
    </location>
</feature>
<dbReference type="PANTHER" id="PTHR33116:SF70">
    <property type="entry name" value="NON-LTR RETROELEMENT REVERSE TRANSCRIPTASE-LIKE PROTEIN"/>
    <property type="match status" value="1"/>
</dbReference>
<dbReference type="PANTHER" id="PTHR33116">
    <property type="entry name" value="REVERSE TRANSCRIPTASE ZINC-BINDING DOMAIN-CONTAINING PROTEIN-RELATED-RELATED"/>
    <property type="match status" value="1"/>
</dbReference>
<proteinExistence type="predicted"/>
<dbReference type="InterPro" id="IPR012337">
    <property type="entry name" value="RNaseH-like_sf"/>
</dbReference>
<evidence type="ECO:0000313" key="4">
    <source>
        <dbReference type="EMBL" id="KAE8684879.1"/>
    </source>
</evidence>
<evidence type="ECO:0000256" key="1">
    <source>
        <dbReference type="SAM" id="SignalP"/>
    </source>
</evidence>
<dbReference type="EMBL" id="VEPZ02001236">
    <property type="protein sequence ID" value="KAE8684879.1"/>
    <property type="molecule type" value="Genomic_DNA"/>
</dbReference>
<dbReference type="Pfam" id="PF13456">
    <property type="entry name" value="RVT_3"/>
    <property type="match status" value="1"/>
</dbReference>
<dbReference type="CDD" id="cd06222">
    <property type="entry name" value="RNase_H_like"/>
    <property type="match status" value="1"/>
</dbReference>
<name>A0A6A2Z0A6_HIBSY</name>
<dbReference type="AlphaFoldDB" id="A0A6A2Z0A6"/>
<feature type="chain" id="PRO_5025493708" description="Reverse transcriptase zinc-binding domain-containing protein" evidence="1">
    <location>
        <begin position="19"/>
        <end position="506"/>
    </location>
</feature>
<comment type="caution">
    <text evidence="4">The sequence shown here is derived from an EMBL/GenBank/DDBJ whole genome shotgun (WGS) entry which is preliminary data.</text>
</comment>
<evidence type="ECO:0000259" key="2">
    <source>
        <dbReference type="Pfam" id="PF13456"/>
    </source>
</evidence>
<evidence type="ECO:0000259" key="3">
    <source>
        <dbReference type="Pfam" id="PF13966"/>
    </source>
</evidence>
<reference evidence="4" key="1">
    <citation type="submission" date="2019-09" db="EMBL/GenBank/DDBJ databases">
        <title>Draft genome information of white flower Hibiscus syriacus.</title>
        <authorList>
            <person name="Kim Y.-M."/>
        </authorList>
    </citation>
    <scope>NUCLEOTIDE SEQUENCE [LARGE SCALE GENOMIC DNA]</scope>
    <source>
        <strain evidence="4">YM2019G1</strain>
    </source>
</reference>
<keyword evidence="5" id="KW-1185">Reference proteome</keyword>
<keyword evidence="1" id="KW-0732">Signal</keyword>
<dbReference type="GO" id="GO:0004523">
    <property type="term" value="F:RNA-DNA hybrid ribonuclease activity"/>
    <property type="evidence" value="ECO:0007669"/>
    <property type="project" value="InterPro"/>
</dbReference>
<dbReference type="InterPro" id="IPR044730">
    <property type="entry name" value="RNase_H-like_dom_plant"/>
</dbReference>
<organism evidence="4 5">
    <name type="scientific">Hibiscus syriacus</name>
    <name type="common">Rose of Sharon</name>
    <dbReference type="NCBI Taxonomy" id="106335"/>
    <lineage>
        <taxon>Eukaryota</taxon>
        <taxon>Viridiplantae</taxon>
        <taxon>Streptophyta</taxon>
        <taxon>Embryophyta</taxon>
        <taxon>Tracheophyta</taxon>
        <taxon>Spermatophyta</taxon>
        <taxon>Magnoliopsida</taxon>
        <taxon>eudicotyledons</taxon>
        <taxon>Gunneridae</taxon>
        <taxon>Pentapetalae</taxon>
        <taxon>rosids</taxon>
        <taxon>malvids</taxon>
        <taxon>Malvales</taxon>
        <taxon>Malvaceae</taxon>
        <taxon>Malvoideae</taxon>
        <taxon>Hibiscus</taxon>
    </lineage>
</organism>
<protein>
    <recommendedName>
        <fullName evidence="6">Reverse transcriptase zinc-binding domain-containing protein</fullName>
    </recommendedName>
</protein>
<feature type="signal peptide" evidence="1">
    <location>
        <begin position="1"/>
        <end position="18"/>
    </location>
</feature>
<evidence type="ECO:0000313" key="5">
    <source>
        <dbReference type="Proteomes" id="UP000436088"/>
    </source>
</evidence>
<dbReference type="InterPro" id="IPR002156">
    <property type="entry name" value="RNaseH_domain"/>
</dbReference>
<gene>
    <name evidence="4" type="ORF">F3Y22_tig00111105pilonHSYRG00635</name>
</gene>
<evidence type="ECO:0008006" key="6">
    <source>
        <dbReference type="Google" id="ProtNLM"/>
    </source>
</evidence>
<dbReference type="SUPFAM" id="SSF53098">
    <property type="entry name" value="Ribonuclease H-like"/>
    <property type="match status" value="1"/>
</dbReference>
<dbReference type="InterPro" id="IPR036397">
    <property type="entry name" value="RNaseH_sf"/>
</dbReference>
<dbReference type="Pfam" id="PF13966">
    <property type="entry name" value="zf-RVT"/>
    <property type="match status" value="1"/>
</dbReference>
<feature type="domain" description="RNase H type-1" evidence="2">
    <location>
        <begin position="433"/>
        <end position="503"/>
    </location>
</feature>
<dbReference type="Proteomes" id="UP000436088">
    <property type="component" value="Unassembled WGS sequence"/>
</dbReference>